<dbReference type="EMBL" id="LWBO01000055">
    <property type="protein sequence ID" value="OQP41810.1"/>
    <property type="molecule type" value="Genomic_DNA"/>
</dbReference>
<keyword evidence="3" id="KW-1185">Reference proteome</keyword>
<dbReference type="InterPro" id="IPR001036">
    <property type="entry name" value="Acrflvin-R"/>
</dbReference>
<dbReference type="InterPro" id="IPR027463">
    <property type="entry name" value="AcrB_DN_DC_subdom"/>
</dbReference>
<feature type="transmembrane region" description="Helical" evidence="1">
    <location>
        <begin position="467"/>
        <end position="490"/>
    </location>
</feature>
<dbReference type="Pfam" id="PF00873">
    <property type="entry name" value="ACR_tran"/>
    <property type="match status" value="1"/>
</dbReference>
<comment type="caution">
    <text evidence="2">The sequence shown here is derived from an EMBL/GenBank/DDBJ whole genome shotgun (WGS) entry which is preliminary data.</text>
</comment>
<dbReference type="SUPFAM" id="SSF82714">
    <property type="entry name" value="Multidrug efflux transporter AcrB TolC docking domain, DN and DC subdomains"/>
    <property type="match status" value="2"/>
</dbReference>
<sequence>MIRLIQFALRRPVTIIVLVVGIILFSVLAIRKSAIDIFPTINVPTIYVAQTYGGLSPQQMEGFITSYYEYHFLYITGIKAVESKSIQGLALIKLQFHEGTNMAAAMAEVISYANRAKSFMPPGTVPPFVMRYDAGSVPVGQLVFSSEGRSLNEIQDLALFKVRPMFASLPGVSAPPPFGGNQRTILVKADPERLRSYNITADELVASIAKNNPILPAGNIRVGDKAVITSSNSVVDNFKELEASTVKNINGTAILVRDVATVDNGADVTTGYALINGKRSVYIPVTKRADASTWDVVQAIKKALPDMQAAIPEDIKVSYEFDQSGYVINSLKSLMFEGLLGSLLTGLMVLLFLRDLRSALIVIINIPLALLTSVVCLYLTGQTINIMTLGGLALSVGILVDESTVTIENIHHHLELGTSRARAIWDACSEIAVPKLLILFSILAVFVPALFMTGVPRSMFLPLSMAVGFAMIASFLLSQTLVPVLSNWLLKKFDTGKENKLSNIKQRLSGSIKKFQKSAAFLAPLIIVVLLLLAYVGFKGAGTEIFPKVDAGQMQVRLRKPAGTRIERTEDATKKLLQLIEDSVGSKNVAITSSFVGLQPPTYAINPIFLYTSGPHESVIKVNLSKSAGISIQRLKEELRSSVTKNIPQAQLSFEPADLVDQIMSLGSDNPVEVVVQGKNLAQSRDIAEKLKSSLNTIPYLRDVQIAQPLDYPTIQINYDRIRTGQMDLSVDQAGRSVTEGTSSSRLTQPVYWLDKASGNAYQVQVEYPQLTMNSPEQVEQIPVGRVGGNTIYLRDIADWKKGNSIGEYDRINQQRFITVTADIHKKDLGNAVADVNKAIKQLGELPQGVKVYQRGQSEVLDQTTSELSIGLLLAIIVIGLMLAAYFQSLRLSIVILSVFPGVLAGSLLLLWATGNTLNIQSFMGCIMAIGVAVANSILLVSNAESIRYSQANPVQVGSQAAANRLRPIIMTSVAMIAGMIPMAIGLGEGGKQTAPLAIAVIGGLLFSTFISLWLIPLVYDLIIGRKRPVNISLDPNDENSVYYDK</sequence>
<protein>
    <submittedName>
        <fullName evidence="2">Acriflavin resistance protein</fullName>
    </submittedName>
</protein>
<dbReference type="SUPFAM" id="SSF82866">
    <property type="entry name" value="Multidrug efflux transporter AcrB transmembrane domain"/>
    <property type="match status" value="2"/>
</dbReference>
<keyword evidence="1" id="KW-0812">Transmembrane</keyword>
<feature type="transmembrane region" description="Helical" evidence="1">
    <location>
        <begin position="359"/>
        <end position="379"/>
    </location>
</feature>
<dbReference type="Gene3D" id="3.30.70.1440">
    <property type="entry name" value="Multidrug efflux transporter AcrB pore domain"/>
    <property type="match status" value="1"/>
</dbReference>
<feature type="transmembrane region" description="Helical" evidence="1">
    <location>
        <begin position="997"/>
        <end position="1020"/>
    </location>
</feature>
<feature type="transmembrane region" description="Helical" evidence="1">
    <location>
        <begin position="519"/>
        <end position="538"/>
    </location>
</feature>
<evidence type="ECO:0000256" key="1">
    <source>
        <dbReference type="SAM" id="Phobius"/>
    </source>
</evidence>
<feature type="transmembrane region" description="Helical" evidence="1">
    <location>
        <begin position="894"/>
        <end position="914"/>
    </location>
</feature>
<organism evidence="2 3">
    <name type="scientific">Niastella koreensis</name>
    <dbReference type="NCBI Taxonomy" id="354356"/>
    <lineage>
        <taxon>Bacteria</taxon>
        <taxon>Pseudomonadati</taxon>
        <taxon>Bacteroidota</taxon>
        <taxon>Chitinophagia</taxon>
        <taxon>Chitinophagales</taxon>
        <taxon>Chitinophagaceae</taxon>
        <taxon>Niastella</taxon>
    </lineage>
</organism>
<keyword evidence="1" id="KW-1133">Transmembrane helix</keyword>
<evidence type="ECO:0000313" key="2">
    <source>
        <dbReference type="EMBL" id="OQP41810.1"/>
    </source>
</evidence>
<reference evidence="2 3" key="1">
    <citation type="submission" date="2016-04" db="EMBL/GenBank/DDBJ databases">
        <authorList>
            <person name="Chen L."/>
            <person name="Zhuang W."/>
            <person name="Wang G."/>
        </authorList>
    </citation>
    <scope>NUCLEOTIDE SEQUENCE [LARGE SCALE GENOMIC DNA]</scope>
    <source>
        <strain evidence="3">GR20</strain>
    </source>
</reference>
<dbReference type="Gene3D" id="3.30.70.1320">
    <property type="entry name" value="Multidrug efflux transporter AcrB pore domain like"/>
    <property type="match status" value="1"/>
</dbReference>
<accession>A0ABX3NPJ2</accession>
<gene>
    <name evidence="2" type="ORF">A4D02_14115</name>
</gene>
<proteinExistence type="predicted"/>
<dbReference type="Gene3D" id="1.20.1640.10">
    <property type="entry name" value="Multidrug efflux transporter AcrB transmembrane domain"/>
    <property type="match status" value="2"/>
</dbReference>
<dbReference type="Gene3D" id="3.30.2090.10">
    <property type="entry name" value="Multidrug efflux transporter AcrB TolC docking domain, DN and DC subdomains"/>
    <property type="match status" value="2"/>
</dbReference>
<feature type="transmembrane region" description="Helical" evidence="1">
    <location>
        <begin position="920"/>
        <end position="941"/>
    </location>
</feature>
<dbReference type="PRINTS" id="PR00702">
    <property type="entry name" value="ACRIFLAVINRP"/>
</dbReference>
<feature type="transmembrane region" description="Helical" evidence="1">
    <location>
        <begin position="966"/>
        <end position="985"/>
    </location>
</feature>
<dbReference type="Gene3D" id="3.30.70.1430">
    <property type="entry name" value="Multidrug efflux transporter AcrB pore domain"/>
    <property type="match status" value="2"/>
</dbReference>
<name>A0ABX3NPJ2_9BACT</name>
<feature type="transmembrane region" description="Helical" evidence="1">
    <location>
        <begin position="436"/>
        <end position="455"/>
    </location>
</feature>
<dbReference type="PANTHER" id="PTHR32063:SF8">
    <property type="entry name" value="CATION EFFLUX PROTEIN"/>
    <property type="match status" value="1"/>
</dbReference>
<feature type="transmembrane region" description="Helical" evidence="1">
    <location>
        <begin position="12"/>
        <end position="30"/>
    </location>
</feature>
<dbReference type="RefSeq" id="WP_014221005.1">
    <property type="nucleotide sequence ID" value="NZ_LWBO01000055.1"/>
</dbReference>
<dbReference type="PANTHER" id="PTHR32063">
    <property type="match status" value="1"/>
</dbReference>
<feature type="transmembrane region" description="Helical" evidence="1">
    <location>
        <begin position="868"/>
        <end position="887"/>
    </location>
</feature>
<keyword evidence="1" id="KW-0472">Membrane</keyword>
<dbReference type="Proteomes" id="UP000192277">
    <property type="component" value="Unassembled WGS sequence"/>
</dbReference>
<evidence type="ECO:0000313" key="3">
    <source>
        <dbReference type="Proteomes" id="UP000192277"/>
    </source>
</evidence>
<dbReference type="SUPFAM" id="SSF82693">
    <property type="entry name" value="Multidrug efflux transporter AcrB pore domain, PN1, PN2, PC1 and PC2 subdomains"/>
    <property type="match status" value="2"/>
</dbReference>